<sequence>MNYTAEMEKAMHQTHDLSYAQYAGNIDQMMKVEEKRQKEFEQSQKFVAEVDRQLYK</sequence>
<name>A0ABW2ENS3_9BACI</name>
<comment type="caution">
    <text evidence="1">The sequence shown here is derived from an EMBL/GenBank/DDBJ whole genome shotgun (WGS) entry which is preliminary data.</text>
</comment>
<dbReference type="InterPro" id="IPR058676">
    <property type="entry name" value="YuzK"/>
</dbReference>
<dbReference type="Proteomes" id="UP001596410">
    <property type="component" value="Unassembled WGS sequence"/>
</dbReference>
<gene>
    <name evidence="1" type="ORF">ACFQIC_19675</name>
</gene>
<evidence type="ECO:0000313" key="1">
    <source>
        <dbReference type="EMBL" id="MFC7064019.1"/>
    </source>
</evidence>
<dbReference type="EMBL" id="JBHSZV010000062">
    <property type="protein sequence ID" value="MFC7064019.1"/>
    <property type="molecule type" value="Genomic_DNA"/>
</dbReference>
<dbReference type="Pfam" id="PF26149">
    <property type="entry name" value="YuzK"/>
    <property type="match status" value="1"/>
</dbReference>
<evidence type="ECO:0000313" key="2">
    <source>
        <dbReference type="Proteomes" id="UP001596410"/>
    </source>
</evidence>
<reference evidence="2" key="1">
    <citation type="journal article" date="2019" name="Int. J. Syst. Evol. Microbiol.">
        <title>The Global Catalogue of Microorganisms (GCM) 10K type strain sequencing project: providing services to taxonomists for standard genome sequencing and annotation.</title>
        <authorList>
            <consortium name="The Broad Institute Genomics Platform"/>
            <consortium name="The Broad Institute Genome Sequencing Center for Infectious Disease"/>
            <person name="Wu L."/>
            <person name="Ma J."/>
        </authorList>
    </citation>
    <scope>NUCLEOTIDE SEQUENCE [LARGE SCALE GENOMIC DNA]</scope>
    <source>
        <strain evidence="2">CGMCC 4.1621</strain>
    </source>
</reference>
<organism evidence="1 2">
    <name type="scientific">Halobacillus seohaensis</name>
    <dbReference type="NCBI Taxonomy" id="447421"/>
    <lineage>
        <taxon>Bacteria</taxon>
        <taxon>Bacillati</taxon>
        <taxon>Bacillota</taxon>
        <taxon>Bacilli</taxon>
        <taxon>Bacillales</taxon>
        <taxon>Bacillaceae</taxon>
        <taxon>Halobacillus</taxon>
    </lineage>
</organism>
<keyword evidence="2" id="KW-1185">Reference proteome</keyword>
<proteinExistence type="predicted"/>
<dbReference type="RefSeq" id="WP_204708479.1">
    <property type="nucleotide sequence ID" value="NZ_JBHSZV010000062.1"/>
</dbReference>
<protein>
    <submittedName>
        <fullName evidence="1">Uncharacterized protein</fullName>
    </submittedName>
</protein>
<accession>A0ABW2ENS3</accession>